<dbReference type="Pfam" id="PF08842">
    <property type="entry name" value="Mfa2"/>
    <property type="match status" value="1"/>
</dbReference>
<evidence type="ECO:0000256" key="3">
    <source>
        <dbReference type="ARBA" id="ARBA00022729"/>
    </source>
</evidence>
<evidence type="ECO:0000313" key="10">
    <source>
        <dbReference type="Proteomes" id="UP000003160"/>
    </source>
</evidence>
<keyword evidence="6" id="KW-0998">Cell outer membrane</keyword>
<name>D1PXU0_9BACT</name>
<dbReference type="AlphaFoldDB" id="D1PXU0"/>
<feature type="signal peptide" evidence="8">
    <location>
        <begin position="1"/>
        <end position="22"/>
    </location>
</feature>
<dbReference type="InterPro" id="IPR014941">
    <property type="entry name" value="FimB/Mfa2/Mfa3"/>
</dbReference>
<proteinExistence type="inferred from homology"/>
<dbReference type="GO" id="GO:0009279">
    <property type="term" value="C:cell outer membrane"/>
    <property type="evidence" value="ECO:0007669"/>
    <property type="project" value="UniProtKB-SubCell"/>
</dbReference>
<evidence type="ECO:0000256" key="5">
    <source>
        <dbReference type="ARBA" id="ARBA00023139"/>
    </source>
</evidence>
<evidence type="ECO:0000256" key="2">
    <source>
        <dbReference type="ARBA" id="ARBA00007248"/>
    </source>
</evidence>
<comment type="similarity">
    <text evidence="2">Belongs to the bacteroidetes fimbrillin superfamily. FimB/Mfa2 family.</text>
</comment>
<evidence type="ECO:0008006" key="11">
    <source>
        <dbReference type="Google" id="ProtNLM"/>
    </source>
</evidence>
<keyword evidence="4" id="KW-0472">Membrane</keyword>
<evidence type="ECO:0000256" key="6">
    <source>
        <dbReference type="ARBA" id="ARBA00023237"/>
    </source>
</evidence>
<gene>
    <name evidence="9" type="ORF">HMPREF0645_1775</name>
</gene>
<dbReference type="EMBL" id="ACKS01000072">
    <property type="protein sequence ID" value="EFA43761.1"/>
    <property type="molecule type" value="Genomic_DNA"/>
</dbReference>
<dbReference type="Proteomes" id="UP000003160">
    <property type="component" value="Unassembled WGS sequence"/>
</dbReference>
<dbReference type="eggNOG" id="ENOG502ZPCV">
    <property type="taxonomic scope" value="Bacteria"/>
</dbReference>
<sequence length="299" mass="33704">MKRVFLLRMMFFALCVSFVACQKMIIDEADGDEDVKNPKAVEFNISHLEQIPFDQTFASRGTDVSSVCNRISLALYKNGEKVKQINQTTADSNFGHMKLVVAEGIYKVVVIAHSGEKNPTMSNPQKISFDGKVTDTFYYSEDVELKDGGSYDLTLRRAVAMFRLVISDKIPSDVALIRFYYTGGSSTFDAVHGVGSVNSRQTEPKYVTKDMQGKSGVFEVYTFPRSDSNVLKMQVTAHASNNNVLYQKNFENVEIKRNMITQYKGNFFNGDSEEGGLGNGSLQLNFYSEDEWDKRETLY</sequence>
<comment type="subcellular location">
    <subcellularLocation>
        <location evidence="1">Cell outer membrane</location>
    </subcellularLocation>
</comment>
<keyword evidence="5" id="KW-0564">Palmitate</keyword>
<feature type="chain" id="PRO_5003025295" description="Fimbrillin-A associated anchor protein Mfa1 and Mfa2" evidence="8">
    <location>
        <begin position="23"/>
        <end position="299"/>
    </location>
</feature>
<accession>D1PXU0</accession>
<evidence type="ECO:0000313" key="9">
    <source>
        <dbReference type="EMBL" id="EFA43761.1"/>
    </source>
</evidence>
<evidence type="ECO:0000256" key="1">
    <source>
        <dbReference type="ARBA" id="ARBA00004442"/>
    </source>
</evidence>
<keyword evidence="10" id="KW-1185">Reference proteome</keyword>
<dbReference type="HOGENOM" id="CLU_083303_0_0_10"/>
<keyword evidence="3 8" id="KW-0732">Signal</keyword>
<comment type="caution">
    <text evidence="9">The sequence shown here is derived from an EMBL/GenBank/DDBJ whole genome shotgun (WGS) entry which is preliminary data.</text>
</comment>
<evidence type="ECO:0000256" key="7">
    <source>
        <dbReference type="ARBA" id="ARBA00023288"/>
    </source>
</evidence>
<dbReference type="RefSeq" id="WP_007173878.1">
    <property type="nucleotide sequence ID" value="NZ_GG704781.1"/>
</dbReference>
<evidence type="ECO:0000256" key="8">
    <source>
        <dbReference type="SAM" id="SignalP"/>
    </source>
</evidence>
<organism evidence="9 10">
    <name type="scientific">Hallella bergensis DSM 17361</name>
    <dbReference type="NCBI Taxonomy" id="585502"/>
    <lineage>
        <taxon>Bacteria</taxon>
        <taxon>Pseudomonadati</taxon>
        <taxon>Bacteroidota</taxon>
        <taxon>Bacteroidia</taxon>
        <taxon>Bacteroidales</taxon>
        <taxon>Prevotellaceae</taxon>
        <taxon>Hallella</taxon>
    </lineage>
</organism>
<keyword evidence="7" id="KW-0449">Lipoprotein</keyword>
<dbReference type="PROSITE" id="PS51257">
    <property type="entry name" value="PROKAR_LIPOPROTEIN"/>
    <property type="match status" value="1"/>
</dbReference>
<evidence type="ECO:0000256" key="4">
    <source>
        <dbReference type="ARBA" id="ARBA00023136"/>
    </source>
</evidence>
<protein>
    <recommendedName>
        <fullName evidence="11">Fimbrillin-A associated anchor protein Mfa1 and Mfa2</fullName>
    </recommendedName>
</protein>
<reference evidence="9 10" key="1">
    <citation type="submission" date="2009-10" db="EMBL/GenBank/DDBJ databases">
        <authorList>
            <person name="Qin X."/>
            <person name="Bachman B."/>
            <person name="Battles P."/>
            <person name="Bell A."/>
            <person name="Bess C."/>
            <person name="Bickham C."/>
            <person name="Chaboub L."/>
            <person name="Chen D."/>
            <person name="Coyle M."/>
            <person name="Deiros D.R."/>
            <person name="Dinh H."/>
            <person name="Forbes L."/>
            <person name="Fowler G."/>
            <person name="Francisco L."/>
            <person name="Fu Q."/>
            <person name="Gubbala S."/>
            <person name="Hale W."/>
            <person name="Han Y."/>
            <person name="Hemphill L."/>
            <person name="Highlander S.K."/>
            <person name="Hirani K."/>
            <person name="Hogues M."/>
            <person name="Jackson L."/>
            <person name="Jakkamsetti A."/>
            <person name="Javaid M."/>
            <person name="Jiang H."/>
            <person name="Korchina V."/>
            <person name="Kovar C."/>
            <person name="Lara F."/>
            <person name="Lee S."/>
            <person name="Mata R."/>
            <person name="Mathew T."/>
            <person name="Moen C."/>
            <person name="Morales K."/>
            <person name="Munidasa M."/>
            <person name="Nazareth L."/>
            <person name="Ngo R."/>
            <person name="Nguyen L."/>
            <person name="Okwuonu G."/>
            <person name="Ongeri F."/>
            <person name="Patil S."/>
            <person name="Petrosino J."/>
            <person name="Pham C."/>
            <person name="Pham P."/>
            <person name="Pu L.-L."/>
            <person name="Puazo M."/>
            <person name="Raj R."/>
            <person name="Reid J."/>
            <person name="Rouhana J."/>
            <person name="Saada N."/>
            <person name="Shang Y."/>
            <person name="Simmons D."/>
            <person name="Thornton R."/>
            <person name="Warren J."/>
            <person name="Weissenberger G."/>
            <person name="Zhang J."/>
            <person name="Zhang L."/>
            <person name="Zhou C."/>
            <person name="Zhu D."/>
            <person name="Muzny D."/>
            <person name="Worley K."/>
            <person name="Gibbs R."/>
        </authorList>
    </citation>
    <scope>NUCLEOTIDE SEQUENCE [LARGE SCALE GENOMIC DNA]</scope>
    <source>
        <strain evidence="9 10">DSM 17361</strain>
    </source>
</reference>